<evidence type="ECO:0000256" key="1">
    <source>
        <dbReference type="SAM" id="MobiDB-lite"/>
    </source>
</evidence>
<dbReference type="EMBL" id="BMMK01000013">
    <property type="protein sequence ID" value="GGM57609.1"/>
    <property type="molecule type" value="Genomic_DNA"/>
</dbReference>
<dbReference type="AlphaFoldDB" id="A0A8J3CF08"/>
<keyword evidence="4" id="KW-1185">Reference proteome</keyword>
<evidence type="ECO:0008006" key="5">
    <source>
        <dbReference type="Google" id="ProtNLM"/>
    </source>
</evidence>
<accession>A0A8J3CF08</accession>
<feature type="region of interest" description="Disordered" evidence="1">
    <location>
        <begin position="16"/>
        <end position="188"/>
    </location>
</feature>
<gene>
    <name evidence="3" type="ORF">GCM10012275_30960</name>
</gene>
<comment type="caution">
    <text evidence="3">The sequence shown here is derived from an EMBL/GenBank/DDBJ whole genome shotgun (WGS) entry which is preliminary data.</text>
</comment>
<feature type="compositionally biased region" description="Basic and acidic residues" evidence="1">
    <location>
        <begin position="20"/>
        <end position="31"/>
    </location>
</feature>
<feature type="compositionally biased region" description="Low complexity" evidence="1">
    <location>
        <begin position="110"/>
        <end position="119"/>
    </location>
</feature>
<evidence type="ECO:0000313" key="4">
    <source>
        <dbReference type="Proteomes" id="UP000637578"/>
    </source>
</evidence>
<name>A0A8J3CF08_9PSEU</name>
<evidence type="ECO:0000256" key="2">
    <source>
        <dbReference type="SAM" id="Phobius"/>
    </source>
</evidence>
<dbReference type="Proteomes" id="UP000637578">
    <property type="component" value="Unassembled WGS sequence"/>
</dbReference>
<sequence>MTWHDELRRLDEELAAGRLSAEDYRQRRDQLMKSADADTPGTPPGGQPAAGAGQPSQGSGPFPPPFRWESSNPDTTQVVGQGSSEPPADDSTQVVRSAHASGADIEHTQVVPNAGTGVPVAPPAGSPGRTGLSPQVGGQQPAQMNPPGAWQSQQPSSAPPWAGADLPPSGQDWYRQGPEVFEDNGGSGTRKKIGIVAGVVLFIAAVSFGAYWVWGRDTGGGTSRPTATGSTGITQEPKEPLAIAPLDGKVDPHSRVQQFTDVKKIDYLTPEEIKVYEAAEPDEARMAVARFDDDRQIVVLNVAVGGQQKADEAVNELTSLQRRYNLEPVPDMPVPVKVTQVAPRGNAPATIRGHYAAKDVVVRIQVSGKDMSSAMEAFRQTLDRQLKVVPAER</sequence>
<dbReference type="RefSeq" id="WP_189058252.1">
    <property type="nucleotide sequence ID" value="NZ_BMMK01000013.1"/>
</dbReference>
<protein>
    <recommendedName>
        <fullName evidence="5">SHOCT domain-containing protein</fullName>
    </recommendedName>
</protein>
<keyword evidence="2" id="KW-1133">Transmembrane helix</keyword>
<reference evidence="3" key="1">
    <citation type="journal article" date="2014" name="Int. J. Syst. Evol. Microbiol.">
        <title>Complete genome sequence of Corynebacterium casei LMG S-19264T (=DSM 44701T), isolated from a smear-ripened cheese.</title>
        <authorList>
            <consortium name="US DOE Joint Genome Institute (JGI-PGF)"/>
            <person name="Walter F."/>
            <person name="Albersmeier A."/>
            <person name="Kalinowski J."/>
            <person name="Ruckert C."/>
        </authorList>
    </citation>
    <scope>NUCLEOTIDE SEQUENCE</scope>
    <source>
        <strain evidence="3">CGMCC 4.5737</strain>
    </source>
</reference>
<feature type="compositionally biased region" description="Low complexity" evidence="1">
    <location>
        <begin position="47"/>
        <end position="60"/>
    </location>
</feature>
<feature type="compositionally biased region" description="Polar residues" evidence="1">
    <location>
        <begin position="132"/>
        <end position="143"/>
    </location>
</feature>
<organism evidence="3 4">
    <name type="scientific">Longimycelium tulufanense</name>
    <dbReference type="NCBI Taxonomy" id="907463"/>
    <lineage>
        <taxon>Bacteria</taxon>
        <taxon>Bacillati</taxon>
        <taxon>Actinomycetota</taxon>
        <taxon>Actinomycetes</taxon>
        <taxon>Pseudonocardiales</taxon>
        <taxon>Pseudonocardiaceae</taxon>
        <taxon>Longimycelium</taxon>
    </lineage>
</organism>
<feature type="transmembrane region" description="Helical" evidence="2">
    <location>
        <begin position="193"/>
        <end position="214"/>
    </location>
</feature>
<keyword evidence="2" id="KW-0472">Membrane</keyword>
<evidence type="ECO:0000313" key="3">
    <source>
        <dbReference type="EMBL" id="GGM57609.1"/>
    </source>
</evidence>
<proteinExistence type="predicted"/>
<keyword evidence="2" id="KW-0812">Transmembrane</keyword>
<reference evidence="3" key="2">
    <citation type="submission" date="2020-09" db="EMBL/GenBank/DDBJ databases">
        <authorList>
            <person name="Sun Q."/>
            <person name="Zhou Y."/>
        </authorList>
    </citation>
    <scope>NUCLEOTIDE SEQUENCE</scope>
    <source>
        <strain evidence="3">CGMCC 4.5737</strain>
    </source>
</reference>
<feature type="compositionally biased region" description="Polar residues" evidence="1">
    <location>
        <begin position="69"/>
        <end position="95"/>
    </location>
</feature>